<organism evidence="3">
    <name type="scientific">marine metagenome</name>
    <dbReference type="NCBI Taxonomy" id="408172"/>
    <lineage>
        <taxon>unclassified sequences</taxon>
        <taxon>metagenomes</taxon>
        <taxon>ecological metagenomes</taxon>
    </lineage>
</organism>
<evidence type="ECO:0000313" key="3">
    <source>
        <dbReference type="EMBL" id="SVB72685.1"/>
    </source>
</evidence>
<name>A0A382GD28_9ZZZZ</name>
<keyword evidence="2" id="KW-1133">Transmembrane helix</keyword>
<accession>A0A382GD28</accession>
<proteinExistence type="predicted"/>
<dbReference type="AlphaFoldDB" id="A0A382GD28"/>
<dbReference type="EMBL" id="UINC01054685">
    <property type="protein sequence ID" value="SVB72685.1"/>
    <property type="molecule type" value="Genomic_DNA"/>
</dbReference>
<evidence type="ECO:0000256" key="1">
    <source>
        <dbReference type="SAM" id="MobiDB-lite"/>
    </source>
</evidence>
<evidence type="ECO:0000256" key="2">
    <source>
        <dbReference type="SAM" id="Phobius"/>
    </source>
</evidence>
<reference evidence="3" key="1">
    <citation type="submission" date="2018-05" db="EMBL/GenBank/DDBJ databases">
        <authorList>
            <person name="Lanie J.A."/>
            <person name="Ng W.-L."/>
            <person name="Kazmierczak K.M."/>
            <person name="Andrzejewski T.M."/>
            <person name="Davidsen T.M."/>
            <person name="Wayne K.J."/>
            <person name="Tettelin H."/>
            <person name="Glass J.I."/>
            <person name="Rusch D."/>
            <person name="Podicherti R."/>
            <person name="Tsui H.-C.T."/>
            <person name="Winkler M.E."/>
        </authorList>
    </citation>
    <scope>NUCLEOTIDE SEQUENCE</scope>
</reference>
<protein>
    <submittedName>
        <fullName evidence="3">Uncharacterized protein</fullName>
    </submittedName>
</protein>
<feature type="region of interest" description="Disordered" evidence="1">
    <location>
        <begin position="1"/>
        <end position="36"/>
    </location>
</feature>
<sequence length="89" mass="9734">MPIRPGMKPEASKPLAGGQRSATTEKPPQKNHPEGWQPPVCERCLLAGLLPVLFYPQISQIGFINSLSAFLCVICGFTVRFLIEARLVA</sequence>
<keyword evidence="2" id="KW-0472">Membrane</keyword>
<gene>
    <name evidence="3" type="ORF">METZ01_LOCUS225539</name>
</gene>
<feature type="transmembrane region" description="Helical" evidence="2">
    <location>
        <begin position="61"/>
        <end position="83"/>
    </location>
</feature>
<keyword evidence="2" id="KW-0812">Transmembrane</keyword>